<dbReference type="GeneID" id="64633175"/>
<dbReference type="AlphaFoldDB" id="A0A9P7EL99"/>
<feature type="compositionally biased region" description="Pro residues" evidence="1">
    <location>
        <begin position="57"/>
        <end position="76"/>
    </location>
</feature>
<proteinExistence type="predicted"/>
<gene>
    <name evidence="2" type="ORF">BJ212DRAFT_1474862</name>
</gene>
<dbReference type="RefSeq" id="XP_041198724.1">
    <property type="nucleotide sequence ID" value="XM_041339159.1"/>
</dbReference>
<protein>
    <submittedName>
        <fullName evidence="2">Uncharacterized protein</fullName>
    </submittedName>
</protein>
<name>A0A9P7EL99_9AGAM</name>
<feature type="region of interest" description="Disordered" evidence="1">
    <location>
        <begin position="1"/>
        <end position="83"/>
    </location>
</feature>
<accession>A0A9P7EL99</accession>
<evidence type="ECO:0000313" key="2">
    <source>
        <dbReference type="EMBL" id="KAG1825471.1"/>
    </source>
</evidence>
<dbReference type="Proteomes" id="UP000807769">
    <property type="component" value="Unassembled WGS sequence"/>
</dbReference>
<keyword evidence="3" id="KW-1185">Reference proteome</keyword>
<evidence type="ECO:0000256" key="1">
    <source>
        <dbReference type="SAM" id="MobiDB-lite"/>
    </source>
</evidence>
<dbReference type="EMBL" id="JABBWG010000002">
    <property type="protein sequence ID" value="KAG1825471.1"/>
    <property type="molecule type" value="Genomic_DNA"/>
</dbReference>
<sequence>MKDKEPTSVKAITQATHPYPTTPRPMSQSSKSGPKYFLPDILQEDDLESVMDLIPYQPDPPSHTSPPSPQSPPDTPTPGDHINCVHPLRPDLLVYKEFNVKVHTPSANNTHETSLTSSIHAPSNVSGDQLMNDLLSPTTTHTPTPEEQAILAHLVLADMNWSVLSHNSMSQSTALPQFTPAPTGGFPIVHMLHSAQIFDHLDNRVLLTWFQVEHPKFMVRVFNHSGKDVAEWAAIMAEHIRTTITIIAESIHHTTPPSAFPCRNPKAEKEQKAYQSVS</sequence>
<evidence type="ECO:0000313" key="3">
    <source>
        <dbReference type="Proteomes" id="UP000807769"/>
    </source>
</evidence>
<organism evidence="2 3">
    <name type="scientific">Suillus subaureus</name>
    <dbReference type="NCBI Taxonomy" id="48587"/>
    <lineage>
        <taxon>Eukaryota</taxon>
        <taxon>Fungi</taxon>
        <taxon>Dikarya</taxon>
        <taxon>Basidiomycota</taxon>
        <taxon>Agaricomycotina</taxon>
        <taxon>Agaricomycetes</taxon>
        <taxon>Agaricomycetidae</taxon>
        <taxon>Boletales</taxon>
        <taxon>Suillineae</taxon>
        <taxon>Suillaceae</taxon>
        <taxon>Suillus</taxon>
    </lineage>
</organism>
<feature type="region of interest" description="Disordered" evidence="1">
    <location>
        <begin position="255"/>
        <end position="278"/>
    </location>
</feature>
<comment type="caution">
    <text evidence="2">The sequence shown here is derived from an EMBL/GenBank/DDBJ whole genome shotgun (WGS) entry which is preliminary data.</text>
</comment>
<reference evidence="2" key="1">
    <citation type="journal article" date="2020" name="New Phytol.">
        <title>Comparative genomics reveals dynamic genome evolution in host specialist ectomycorrhizal fungi.</title>
        <authorList>
            <person name="Lofgren L.A."/>
            <person name="Nguyen N.H."/>
            <person name="Vilgalys R."/>
            <person name="Ruytinx J."/>
            <person name="Liao H.L."/>
            <person name="Branco S."/>
            <person name="Kuo A."/>
            <person name="LaButti K."/>
            <person name="Lipzen A."/>
            <person name="Andreopoulos W."/>
            <person name="Pangilinan J."/>
            <person name="Riley R."/>
            <person name="Hundley H."/>
            <person name="Na H."/>
            <person name="Barry K."/>
            <person name="Grigoriev I.V."/>
            <person name="Stajich J.E."/>
            <person name="Kennedy P.G."/>
        </authorList>
    </citation>
    <scope>NUCLEOTIDE SEQUENCE</scope>
    <source>
        <strain evidence="2">MN1</strain>
    </source>
</reference>
<dbReference type="OrthoDB" id="2683139at2759"/>